<evidence type="ECO:0000259" key="5">
    <source>
        <dbReference type="Pfam" id="PF13360"/>
    </source>
</evidence>
<dbReference type="SUPFAM" id="SSF50998">
    <property type="entry name" value="Quinoprotein alcohol dehydrogenase-like"/>
    <property type="match status" value="1"/>
</dbReference>
<evidence type="ECO:0000256" key="4">
    <source>
        <dbReference type="HAMAP-Rule" id="MF_00923"/>
    </source>
</evidence>
<evidence type="ECO:0000256" key="3">
    <source>
        <dbReference type="ARBA" id="ARBA00023237"/>
    </source>
</evidence>
<dbReference type="PANTHER" id="PTHR34512:SF30">
    <property type="entry name" value="OUTER MEMBRANE PROTEIN ASSEMBLY FACTOR BAMB"/>
    <property type="match status" value="1"/>
</dbReference>
<keyword evidence="2 4" id="KW-0472">Membrane</keyword>
<feature type="domain" description="Pyrrolo-quinoline quinone repeat" evidence="5">
    <location>
        <begin position="74"/>
        <end position="319"/>
    </location>
</feature>
<comment type="function">
    <text evidence="4">Part of the outer membrane protein assembly complex, which is involved in assembly and insertion of beta-barrel proteins into the outer membrane.</text>
</comment>
<dbReference type="EMBL" id="UFQR01000013">
    <property type="protein sequence ID" value="SSW96343.1"/>
    <property type="molecule type" value="Genomic_DNA"/>
</dbReference>
<name>A0A3B0M2B0_9GAMM</name>
<proteinExistence type="inferred from homology"/>
<dbReference type="AlphaFoldDB" id="A0A3B0M2B0"/>
<dbReference type="PROSITE" id="PS51257">
    <property type="entry name" value="PROKAR_LIPOPROTEIN"/>
    <property type="match status" value="1"/>
</dbReference>
<accession>A0A3B0M2B0</accession>
<reference evidence="6" key="1">
    <citation type="submission" date="2018-04" db="EMBL/GenBank/DDBJ databases">
        <authorList>
            <person name="Go L.Y."/>
            <person name="Mitchell J.A."/>
        </authorList>
    </citation>
    <scope>NUCLEOTIDE SEQUENCE</scope>
    <source>
        <strain evidence="6">ARTV</strain>
    </source>
</reference>
<gene>
    <name evidence="4 6" type="primary">bamB</name>
    <name evidence="6" type="ORF">ARTV_2709</name>
</gene>
<dbReference type="Pfam" id="PF13360">
    <property type="entry name" value="PQQ_2"/>
    <property type="match status" value="1"/>
</dbReference>
<dbReference type="GO" id="GO:0043165">
    <property type="term" value="P:Gram-negative-bacterium-type cell outer membrane assembly"/>
    <property type="evidence" value="ECO:0007669"/>
    <property type="project" value="UniProtKB-UniRule"/>
</dbReference>
<dbReference type="NCBIfam" id="TIGR03300">
    <property type="entry name" value="assembly_YfgL"/>
    <property type="match status" value="1"/>
</dbReference>
<evidence type="ECO:0000313" key="6">
    <source>
        <dbReference type="EMBL" id="SSW96343.1"/>
    </source>
</evidence>
<dbReference type="InterPro" id="IPR017687">
    <property type="entry name" value="BamB"/>
</dbReference>
<dbReference type="HAMAP" id="MF_00923">
    <property type="entry name" value="OM_assembly_BamB"/>
    <property type="match status" value="1"/>
</dbReference>
<evidence type="ECO:0000256" key="2">
    <source>
        <dbReference type="ARBA" id="ARBA00023136"/>
    </source>
</evidence>
<dbReference type="GO" id="GO:0009279">
    <property type="term" value="C:cell outer membrane"/>
    <property type="evidence" value="ECO:0007669"/>
    <property type="project" value="UniProtKB-SubCell"/>
</dbReference>
<dbReference type="SMART" id="SM00564">
    <property type="entry name" value="PQQ"/>
    <property type="match status" value="7"/>
</dbReference>
<dbReference type="InterPro" id="IPR002372">
    <property type="entry name" value="PQQ_rpt_dom"/>
</dbReference>
<dbReference type="PANTHER" id="PTHR34512">
    <property type="entry name" value="CELL SURFACE PROTEIN"/>
    <property type="match status" value="1"/>
</dbReference>
<keyword evidence="4" id="KW-0449">Lipoprotein</keyword>
<comment type="similarity">
    <text evidence="4">Belongs to the BamB family.</text>
</comment>
<dbReference type="Gene3D" id="2.130.10.10">
    <property type="entry name" value="YVTN repeat-like/Quinoprotein amine dehydrogenase"/>
    <property type="match status" value="1"/>
</dbReference>
<dbReference type="InterPro" id="IPR015943">
    <property type="entry name" value="WD40/YVTN_repeat-like_dom_sf"/>
</dbReference>
<keyword evidence="3 4" id="KW-0998">Cell outer membrane</keyword>
<keyword evidence="1 4" id="KW-0732">Signal</keyword>
<dbReference type="InterPro" id="IPR018391">
    <property type="entry name" value="PQQ_b-propeller_rpt"/>
</dbReference>
<comment type="subcellular location">
    <subcellularLocation>
        <location evidence="4">Cell outer membrane</location>
        <topology evidence="4">Lipid-anchor</topology>
    </subcellularLocation>
</comment>
<protein>
    <recommendedName>
        <fullName evidence="4">Outer membrane protein assembly factor BamB</fullName>
    </recommendedName>
</protein>
<dbReference type="GO" id="GO:0051205">
    <property type="term" value="P:protein insertion into membrane"/>
    <property type="evidence" value="ECO:0007669"/>
    <property type="project" value="UniProtKB-UniRule"/>
</dbReference>
<sequence>MQLARTLLVGLLTMTLLMGCSTEKDSIVMSSLPEVDNQFTPSIIWHRSIGDGSGKYYSQLSPAYDDSVVYAADRKGTVKAMDVDSSEILWSIDLSEHAGFFTANLPALLSSGLTVSGDKLYIGTETGKVIALNKADGEMAWETDVAGEALSHPVVSDGLVLIHTSNGVLDALDAQTGQSKWSINLDTSTLSVRGKSAPATAYGVAIVGSDGGRISAIMLAQGQIAWQQYISQIRGATEIDRLHDVNMTPVIDTNSGAIFAIAYNGDLVAMDMRSSQIIWKRDLGTVNDIIVANDIIYLVDQNDRVLAIRKNDGVTLWTQDALLYRNLTAPAIYDGYLVVGDGEGYLHWLDTQDGQFVAQNKVDSSGLRSRPIIASDKLFIQAKDGTVYLIER</sequence>
<dbReference type="NCBIfam" id="NF008351">
    <property type="entry name" value="PRK11138.1"/>
    <property type="match status" value="1"/>
</dbReference>
<comment type="subunit">
    <text evidence="4">Part of the Bam complex, which is composed of the outer membrane protein BamA, and four lipoproteins BamB, BamC, BamD and BamE.</text>
</comment>
<dbReference type="InterPro" id="IPR011047">
    <property type="entry name" value="Quinoprotein_ADH-like_sf"/>
</dbReference>
<keyword evidence="4" id="KW-0564">Palmitate</keyword>
<organism evidence="6">
    <name type="scientific">Arsenophonus endosymbiont of Trialeurodes vaporariorum</name>
    <dbReference type="NCBI Taxonomy" id="235567"/>
    <lineage>
        <taxon>Bacteria</taxon>
        <taxon>Pseudomonadati</taxon>
        <taxon>Pseudomonadota</taxon>
        <taxon>Gammaproteobacteria</taxon>
        <taxon>Enterobacterales</taxon>
        <taxon>Morganellaceae</taxon>
        <taxon>Arsenophonus</taxon>
    </lineage>
</organism>
<evidence type="ECO:0000256" key="1">
    <source>
        <dbReference type="ARBA" id="ARBA00022729"/>
    </source>
</evidence>